<dbReference type="AlphaFoldDB" id="A0A1H6Z384"/>
<name>A0A1H6Z384_9BACT</name>
<keyword evidence="4" id="KW-1134">Transmembrane beta strand</keyword>
<comment type="similarity">
    <text evidence="2">Belongs to the outer membrane factor (OMF) (TC 1.B.17) family.</text>
</comment>
<keyword evidence="9" id="KW-0732">Signal</keyword>
<evidence type="ECO:0000256" key="2">
    <source>
        <dbReference type="ARBA" id="ARBA00007613"/>
    </source>
</evidence>
<comment type="subcellular location">
    <subcellularLocation>
        <location evidence="1">Cell outer membrane</location>
    </subcellularLocation>
</comment>
<dbReference type="EMBL" id="FNXY01000008">
    <property type="protein sequence ID" value="SEJ47858.1"/>
    <property type="molecule type" value="Genomic_DNA"/>
</dbReference>
<evidence type="ECO:0000256" key="6">
    <source>
        <dbReference type="ARBA" id="ARBA00023136"/>
    </source>
</evidence>
<dbReference type="Proteomes" id="UP000199532">
    <property type="component" value="Unassembled WGS sequence"/>
</dbReference>
<dbReference type="PANTHER" id="PTHR30026">
    <property type="entry name" value="OUTER MEMBRANE PROTEIN TOLC"/>
    <property type="match status" value="1"/>
</dbReference>
<dbReference type="GO" id="GO:0009279">
    <property type="term" value="C:cell outer membrane"/>
    <property type="evidence" value="ECO:0007669"/>
    <property type="project" value="UniProtKB-SubCell"/>
</dbReference>
<dbReference type="GO" id="GO:1990281">
    <property type="term" value="C:efflux pump complex"/>
    <property type="evidence" value="ECO:0007669"/>
    <property type="project" value="TreeGrafter"/>
</dbReference>
<dbReference type="Gene3D" id="1.20.1600.10">
    <property type="entry name" value="Outer membrane efflux proteins (OEP)"/>
    <property type="match status" value="1"/>
</dbReference>
<dbReference type="Pfam" id="PF02321">
    <property type="entry name" value="OEP"/>
    <property type="match status" value="2"/>
</dbReference>
<keyword evidence="3" id="KW-0813">Transport</keyword>
<evidence type="ECO:0000256" key="1">
    <source>
        <dbReference type="ARBA" id="ARBA00004442"/>
    </source>
</evidence>
<evidence type="ECO:0000256" key="7">
    <source>
        <dbReference type="ARBA" id="ARBA00023237"/>
    </source>
</evidence>
<dbReference type="RefSeq" id="WP_090339292.1">
    <property type="nucleotide sequence ID" value="NZ_FNXY01000008.1"/>
</dbReference>
<keyword evidence="6" id="KW-0472">Membrane</keyword>
<feature type="chain" id="PRO_5011685629" evidence="9">
    <location>
        <begin position="27"/>
        <end position="498"/>
    </location>
</feature>
<accession>A0A1H6Z384</accession>
<evidence type="ECO:0000256" key="9">
    <source>
        <dbReference type="SAM" id="SignalP"/>
    </source>
</evidence>
<gene>
    <name evidence="10" type="ORF">SAMN04487995_4899</name>
</gene>
<feature type="coiled-coil region" evidence="8">
    <location>
        <begin position="198"/>
        <end position="232"/>
    </location>
</feature>
<keyword evidence="7" id="KW-0998">Cell outer membrane</keyword>
<evidence type="ECO:0000256" key="3">
    <source>
        <dbReference type="ARBA" id="ARBA00022448"/>
    </source>
</evidence>
<evidence type="ECO:0000313" key="10">
    <source>
        <dbReference type="EMBL" id="SEJ47858.1"/>
    </source>
</evidence>
<protein>
    <submittedName>
        <fullName evidence="10">Outer membrane protein</fullName>
    </submittedName>
</protein>
<evidence type="ECO:0000256" key="5">
    <source>
        <dbReference type="ARBA" id="ARBA00022692"/>
    </source>
</evidence>
<sequence>MMKSLQKSALIALALCGLVAFESAYGQTNVPKKADNTYTLEECIKIALETNPQVKQSEIQVERDNNIHAQSRWQRWPSLSFNAAQGFNSGRNIDPFTNQFVQQNISQNQFQLGSSVILFSGFQLKNTVKRNEINVQASQKDLDAARNDIMLNVALSYLQVISNEELIIVAQRQVDASVLQVDRTTKLVEAGTLAESNVLDLRAQLANDELTLVNAQNNLETAKLNLKQLMNMPGSEEINLVKIPVADPSLTAYDATIQQIYETALGNLPQMKAAELRTEAAKRNTEIIRGAAMPTLSLNGGINTAFSSVAPKERFVSDGSPGQTTVVTSATDYIIVNDQQLPIVQTVTTPGGSLRHFGYLDQLNFNRNSSINLSLRIPIFTNFQVRYNVANAKLQQRTTEYQAQQVQLTIRKNVEQSYIDMTNAAKRYSATANQVRALTEAFRVAQVRFDVGAINSVEYNIAKANLDRANGNLIQTKYDYVFRTKILDFYMNRPLSDF</sequence>
<dbReference type="InterPro" id="IPR051906">
    <property type="entry name" value="TolC-like"/>
</dbReference>
<evidence type="ECO:0000256" key="8">
    <source>
        <dbReference type="SAM" id="Coils"/>
    </source>
</evidence>
<dbReference type="GO" id="GO:0015562">
    <property type="term" value="F:efflux transmembrane transporter activity"/>
    <property type="evidence" value="ECO:0007669"/>
    <property type="project" value="InterPro"/>
</dbReference>
<organism evidence="10 11">
    <name type="scientific">Dyadobacter koreensis</name>
    <dbReference type="NCBI Taxonomy" id="408657"/>
    <lineage>
        <taxon>Bacteria</taxon>
        <taxon>Pseudomonadati</taxon>
        <taxon>Bacteroidota</taxon>
        <taxon>Cytophagia</taxon>
        <taxon>Cytophagales</taxon>
        <taxon>Spirosomataceae</taxon>
        <taxon>Dyadobacter</taxon>
    </lineage>
</organism>
<proteinExistence type="inferred from homology"/>
<keyword evidence="11" id="KW-1185">Reference proteome</keyword>
<dbReference type="STRING" id="408657.SAMN04487995_4899"/>
<evidence type="ECO:0000256" key="4">
    <source>
        <dbReference type="ARBA" id="ARBA00022452"/>
    </source>
</evidence>
<dbReference type="OrthoDB" id="9811587at2"/>
<evidence type="ECO:0000313" key="11">
    <source>
        <dbReference type="Proteomes" id="UP000199532"/>
    </source>
</evidence>
<dbReference type="InterPro" id="IPR003423">
    <property type="entry name" value="OMP_efflux"/>
</dbReference>
<dbReference type="PANTHER" id="PTHR30026:SF20">
    <property type="entry name" value="OUTER MEMBRANE PROTEIN TOLC"/>
    <property type="match status" value="1"/>
</dbReference>
<keyword evidence="8" id="KW-0175">Coiled coil</keyword>
<dbReference type="GO" id="GO:0015288">
    <property type="term" value="F:porin activity"/>
    <property type="evidence" value="ECO:0007669"/>
    <property type="project" value="TreeGrafter"/>
</dbReference>
<dbReference type="SUPFAM" id="SSF56954">
    <property type="entry name" value="Outer membrane efflux proteins (OEP)"/>
    <property type="match status" value="1"/>
</dbReference>
<feature type="signal peptide" evidence="9">
    <location>
        <begin position="1"/>
        <end position="26"/>
    </location>
</feature>
<keyword evidence="5" id="KW-0812">Transmembrane</keyword>
<reference evidence="10 11" key="1">
    <citation type="submission" date="2016-10" db="EMBL/GenBank/DDBJ databases">
        <authorList>
            <person name="de Groot N.N."/>
        </authorList>
    </citation>
    <scope>NUCLEOTIDE SEQUENCE [LARGE SCALE GENOMIC DNA]</scope>
    <source>
        <strain evidence="10 11">DSM 19938</strain>
    </source>
</reference>